<sequence length="88" mass="9215">MDNRDIGNTTSTRPPEFDRQERERSMQVVTAGSLVEALGGVAAVVLAVLGLAGIARQTMIAVAIIAIGAALLFAGARWPRGIRSSPRA</sequence>
<dbReference type="Proteomes" id="UP001221411">
    <property type="component" value="Unassembled WGS sequence"/>
</dbReference>
<comment type="caution">
    <text evidence="3">The sequence shown here is derived from an EMBL/GenBank/DDBJ whole genome shotgun (WGS) entry which is preliminary data.</text>
</comment>
<dbReference type="EMBL" id="JAQNDO010000001">
    <property type="protein sequence ID" value="MDC0740340.1"/>
    <property type="molecule type" value="Genomic_DNA"/>
</dbReference>
<protein>
    <submittedName>
        <fullName evidence="3">Uncharacterized protein</fullName>
    </submittedName>
</protein>
<proteinExistence type="predicted"/>
<feature type="region of interest" description="Disordered" evidence="1">
    <location>
        <begin position="1"/>
        <end position="23"/>
    </location>
</feature>
<evidence type="ECO:0000256" key="2">
    <source>
        <dbReference type="SAM" id="Phobius"/>
    </source>
</evidence>
<feature type="transmembrane region" description="Helical" evidence="2">
    <location>
        <begin position="58"/>
        <end position="78"/>
    </location>
</feature>
<evidence type="ECO:0000313" key="3">
    <source>
        <dbReference type="EMBL" id="MDC0740340.1"/>
    </source>
</evidence>
<accession>A0ABT5EEV9</accession>
<name>A0ABT5EEV9_9BACT</name>
<feature type="compositionally biased region" description="Polar residues" evidence="1">
    <location>
        <begin position="1"/>
        <end position="13"/>
    </location>
</feature>
<reference evidence="3 4" key="1">
    <citation type="submission" date="2022-11" db="EMBL/GenBank/DDBJ databases">
        <title>Minimal conservation of predation-associated metabolite biosynthetic gene clusters underscores biosynthetic potential of Myxococcota including descriptions for ten novel species: Archangium lansinium sp. nov., Myxococcus landrumus sp. nov., Nannocystis bai.</title>
        <authorList>
            <person name="Ahearne A."/>
            <person name="Stevens C."/>
            <person name="Dowd S."/>
        </authorList>
    </citation>
    <scope>NUCLEOTIDE SEQUENCE [LARGE SCALE GENOMIC DNA]</scope>
    <source>
        <strain evidence="3 4">RJM3</strain>
    </source>
</reference>
<gene>
    <name evidence="3" type="ORF">POL67_03220</name>
</gene>
<dbReference type="RefSeq" id="WP_271915497.1">
    <property type="nucleotide sequence ID" value="NZ_JAQNDO010000001.1"/>
</dbReference>
<keyword evidence="2" id="KW-0472">Membrane</keyword>
<organism evidence="3 4">
    <name type="scientific">Polyangium mundeleinium</name>
    <dbReference type="NCBI Taxonomy" id="2995306"/>
    <lineage>
        <taxon>Bacteria</taxon>
        <taxon>Pseudomonadati</taxon>
        <taxon>Myxococcota</taxon>
        <taxon>Polyangia</taxon>
        <taxon>Polyangiales</taxon>
        <taxon>Polyangiaceae</taxon>
        <taxon>Polyangium</taxon>
    </lineage>
</organism>
<evidence type="ECO:0000256" key="1">
    <source>
        <dbReference type="SAM" id="MobiDB-lite"/>
    </source>
</evidence>
<keyword evidence="4" id="KW-1185">Reference proteome</keyword>
<keyword evidence="2" id="KW-1133">Transmembrane helix</keyword>
<keyword evidence="2" id="KW-0812">Transmembrane</keyword>
<feature type="transmembrane region" description="Helical" evidence="2">
    <location>
        <begin position="28"/>
        <end position="52"/>
    </location>
</feature>
<evidence type="ECO:0000313" key="4">
    <source>
        <dbReference type="Proteomes" id="UP001221411"/>
    </source>
</evidence>